<keyword evidence="1" id="KW-1133">Transmembrane helix</keyword>
<protein>
    <submittedName>
        <fullName evidence="2">Uncharacterized protein</fullName>
    </submittedName>
</protein>
<comment type="caution">
    <text evidence="2">The sequence shown here is derived from an EMBL/GenBank/DDBJ whole genome shotgun (WGS) entry which is preliminary data.</text>
</comment>
<evidence type="ECO:0000256" key="1">
    <source>
        <dbReference type="SAM" id="Phobius"/>
    </source>
</evidence>
<evidence type="ECO:0000313" key="3">
    <source>
        <dbReference type="Proteomes" id="UP001285263"/>
    </source>
</evidence>
<sequence>MISALVSFVVRIVLGVIGLFFVLGLLAVALMTVLGLTLWSLLRGRRPTVNMASRFAQAYGGGARFNAGRRANIRPRDAGEVVDVEVREVPDTRARLDH</sequence>
<dbReference type="EMBL" id="JAXCLA010000004">
    <property type="protein sequence ID" value="MDY0745469.1"/>
    <property type="molecule type" value="Genomic_DNA"/>
</dbReference>
<reference evidence="2 3" key="1">
    <citation type="submission" date="2023-11" db="EMBL/GenBank/DDBJ databases">
        <title>Paucibacter sp. nov., isolated from fresh soil in Korea.</title>
        <authorList>
            <person name="Le N.T.T."/>
        </authorList>
    </citation>
    <scope>NUCLEOTIDE SEQUENCE [LARGE SCALE GENOMIC DNA]</scope>
    <source>
        <strain evidence="2 3">R3-3</strain>
    </source>
</reference>
<accession>A0ABU5DJN8</accession>
<evidence type="ECO:0000313" key="2">
    <source>
        <dbReference type="EMBL" id="MDY0745469.1"/>
    </source>
</evidence>
<keyword evidence="1" id="KW-0812">Transmembrane</keyword>
<feature type="transmembrane region" description="Helical" evidence="1">
    <location>
        <begin position="12"/>
        <end position="42"/>
    </location>
</feature>
<dbReference type="Proteomes" id="UP001285263">
    <property type="component" value="Unassembled WGS sequence"/>
</dbReference>
<gene>
    <name evidence="2" type="ORF">SNE35_13195</name>
</gene>
<keyword evidence="1" id="KW-0472">Membrane</keyword>
<organism evidence="2 3">
    <name type="scientific">Roseateles agri</name>
    <dbReference type="NCBI Taxonomy" id="3098619"/>
    <lineage>
        <taxon>Bacteria</taxon>
        <taxon>Pseudomonadati</taxon>
        <taxon>Pseudomonadota</taxon>
        <taxon>Betaproteobacteria</taxon>
        <taxon>Burkholderiales</taxon>
        <taxon>Sphaerotilaceae</taxon>
        <taxon>Roseateles</taxon>
    </lineage>
</organism>
<dbReference type="RefSeq" id="WP_320423374.1">
    <property type="nucleotide sequence ID" value="NZ_JAXCLA010000004.1"/>
</dbReference>
<name>A0ABU5DJN8_9BURK</name>
<keyword evidence="3" id="KW-1185">Reference proteome</keyword>
<proteinExistence type="predicted"/>